<protein>
    <submittedName>
        <fullName evidence="9">Competence type IV pilus assembly protein ComGB</fullName>
    </submittedName>
</protein>
<keyword evidence="3" id="KW-1003">Cell membrane</keyword>
<comment type="similarity">
    <text evidence="2">Belongs to the GSP F family.</text>
</comment>
<feature type="transmembrane region" description="Helical" evidence="7">
    <location>
        <begin position="118"/>
        <end position="136"/>
    </location>
</feature>
<proteinExistence type="inferred from homology"/>
<dbReference type="InterPro" id="IPR042094">
    <property type="entry name" value="T2SS_GspF_sf"/>
</dbReference>
<sequence length="350" mass="40935">MAIYLKRFITNHKPSLNNELQLRFLQRLQRLLSKGYTLLAALEVIGWDKQMTLIAAAITESLKKGHTIDEAFEAVSFHQSITTYLYFIRSNGDVPGSIRKCIEMYEHRMKYTQKFQQFARYPLILLFVFSILLYFIKQSVLPSFVDLFHTSAEASFTVTVSMMIIDILVFLVIVMFILLCLGVFIWRIIKEKISIEKQIKFYNTIPVYRHFLKLQISFLFATHFSSLLKTGMPFKEILLHISRQNKIPVISHYSKKMTEELTKGFQITSLLSQFSLLENQLTAIFQKNADVEALEKDLSIYAELLTEEMQRKIIKAITLIQPIFFLILASFIIFVYVTLMWPMFQLIKTI</sequence>
<dbReference type="EMBL" id="JARZFX010000001">
    <property type="protein sequence ID" value="MEC5422265.1"/>
    <property type="molecule type" value="Genomic_DNA"/>
</dbReference>
<feature type="domain" description="Type II secretion system protein GspF" evidence="8">
    <location>
        <begin position="220"/>
        <end position="342"/>
    </location>
</feature>
<comment type="caution">
    <text evidence="9">The sequence shown here is derived from an EMBL/GenBank/DDBJ whole genome shotgun (WGS) entry which is preliminary data.</text>
</comment>
<dbReference type="NCBIfam" id="NF041012">
    <property type="entry name" value="T4P_ComGB"/>
    <property type="match status" value="1"/>
</dbReference>
<organism evidence="9 10">
    <name type="scientific">Virgibacillus tibetensis</name>
    <dbReference type="NCBI Taxonomy" id="3042313"/>
    <lineage>
        <taxon>Bacteria</taxon>
        <taxon>Bacillati</taxon>
        <taxon>Bacillota</taxon>
        <taxon>Bacilli</taxon>
        <taxon>Bacillales</taxon>
        <taxon>Bacillaceae</taxon>
        <taxon>Virgibacillus</taxon>
    </lineage>
</organism>
<evidence type="ECO:0000256" key="3">
    <source>
        <dbReference type="ARBA" id="ARBA00022475"/>
    </source>
</evidence>
<evidence type="ECO:0000256" key="7">
    <source>
        <dbReference type="SAM" id="Phobius"/>
    </source>
</evidence>
<accession>A0ABU6KBH8</accession>
<evidence type="ECO:0000259" key="8">
    <source>
        <dbReference type="Pfam" id="PF00482"/>
    </source>
</evidence>
<feature type="transmembrane region" description="Helical" evidence="7">
    <location>
        <begin position="156"/>
        <end position="189"/>
    </location>
</feature>
<dbReference type="PRINTS" id="PR00812">
    <property type="entry name" value="BCTERIALGSPF"/>
</dbReference>
<keyword evidence="5 7" id="KW-1133">Transmembrane helix</keyword>
<dbReference type="PANTHER" id="PTHR30012">
    <property type="entry name" value="GENERAL SECRETION PATHWAY PROTEIN"/>
    <property type="match status" value="1"/>
</dbReference>
<reference evidence="9 10" key="1">
    <citation type="journal article" date="2024" name="Int. J. Syst. Evol. Microbiol.">
        <title>Virgibacillus tibetensis sp. nov., isolated from salt lake on the Tibetan Plateau of China.</title>
        <authorList>
            <person name="Phurbu D."/>
            <person name="Liu Z.-X."/>
            <person name="Wang R."/>
            <person name="Zheng Y.-Y."/>
            <person name="Liu H.-C."/>
            <person name="Zhou Y.-G."/>
            <person name="Yu Y.-J."/>
            <person name="Li A.-H."/>
        </authorList>
    </citation>
    <scope>NUCLEOTIDE SEQUENCE [LARGE SCALE GENOMIC DNA]</scope>
    <source>
        <strain evidence="9 10">C22-A2</strain>
    </source>
</reference>
<keyword evidence="6 7" id="KW-0472">Membrane</keyword>
<dbReference type="InterPro" id="IPR003004">
    <property type="entry name" value="GspF/PilC"/>
</dbReference>
<evidence type="ECO:0000256" key="5">
    <source>
        <dbReference type="ARBA" id="ARBA00022989"/>
    </source>
</evidence>
<keyword evidence="10" id="KW-1185">Reference proteome</keyword>
<dbReference type="Pfam" id="PF00482">
    <property type="entry name" value="T2SSF"/>
    <property type="match status" value="2"/>
</dbReference>
<evidence type="ECO:0000256" key="2">
    <source>
        <dbReference type="ARBA" id="ARBA00005745"/>
    </source>
</evidence>
<dbReference type="Proteomes" id="UP001335737">
    <property type="component" value="Unassembled WGS sequence"/>
</dbReference>
<name>A0ABU6KBH8_9BACI</name>
<dbReference type="RefSeq" id="WP_327605834.1">
    <property type="nucleotide sequence ID" value="NZ_JARZFX010000001.1"/>
</dbReference>
<keyword evidence="4 7" id="KW-0812">Transmembrane</keyword>
<dbReference type="PANTHER" id="PTHR30012:SF0">
    <property type="entry name" value="TYPE II SECRETION SYSTEM PROTEIN F-RELATED"/>
    <property type="match status" value="1"/>
</dbReference>
<dbReference type="Gene3D" id="1.20.81.30">
    <property type="entry name" value="Type II secretion system (T2SS), domain F"/>
    <property type="match status" value="2"/>
</dbReference>
<evidence type="ECO:0000313" key="10">
    <source>
        <dbReference type="Proteomes" id="UP001335737"/>
    </source>
</evidence>
<dbReference type="InterPro" id="IPR018076">
    <property type="entry name" value="T2SS_GspF_dom"/>
</dbReference>
<evidence type="ECO:0000256" key="6">
    <source>
        <dbReference type="ARBA" id="ARBA00023136"/>
    </source>
</evidence>
<evidence type="ECO:0000256" key="4">
    <source>
        <dbReference type="ARBA" id="ARBA00022692"/>
    </source>
</evidence>
<dbReference type="InterPro" id="IPR047692">
    <property type="entry name" value="T4P_ComGB"/>
</dbReference>
<comment type="subcellular location">
    <subcellularLocation>
        <location evidence="1">Cell membrane</location>
        <topology evidence="1">Multi-pass membrane protein</topology>
    </subcellularLocation>
</comment>
<evidence type="ECO:0000313" key="9">
    <source>
        <dbReference type="EMBL" id="MEC5422265.1"/>
    </source>
</evidence>
<feature type="domain" description="Type II secretion system protein GspF" evidence="8">
    <location>
        <begin position="24"/>
        <end position="136"/>
    </location>
</feature>
<feature type="transmembrane region" description="Helical" evidence="7">
    <location>
        <begin position="319"/>
        <end position="344"/>
    </location>
</feature>
<gene>
    <name evidence="9" type="primary">comGB</name>
    <name evidence="9" type="ORF">QGM71_02025</name>
</gene>
<evidence type="ECO:0000256" key="1">
    <source>
        <dbReference type="ARBA" id="ARBA00004651"/>
    </source>
</evidence>